<dbReference type="InterPro" id="IPR017961">
    <property type="entry name" value="DNA_pol_Y-fam_little_finger"/>
</dbReference>
<keyword evidence="5" id="KW-0742">SOS response</keyword>
<dbReference type="GO" id="GO:0003887">
    <property type="term" value="F:DNA-directed DNA polymerase activity"/>
    <property type="evidence" value="ECO:0007669"/>
    <property type="project" value="TreeGrafter"/>
</dbReference>
<dbReference type="Pfam" id="PF00817">
    <property type="entry name" value="IMS"/>
    <property type="match status" value="1"/>
</dbReference>
<dbReference type="InterPro" id="IPR050116">
    <property type="entry name" value="DNA_polymerase-Y"/>
</dbReference>
<dbReference type="Pfam" id="PF13438">
    <property type="entry name" value="DUF4113"/>
    <property type="match status" value="1"/>
</dbReference>
<gene>
    <name evidence="7" type="ORF">C8D85_2930</name>
</gene>
<dbReference type="GO" id="GO:0003684">
    <property type="term" value="F:damaged DNA binding"/>
    <property type="evidence" value="ECO:0007669"/>
    <property type="project" value="InterPro"/>
</dbReference>
<evidence type="ECO:0000259" key="6">
    <source>
        <dbReference type="PROSITE" id="PS50173"/>
    </source>
</evidence>
<dbReference type="SUPFAM" id="SSF56672">
    <property type="entry name" value="DNA/RNA polymerases"/>
    <property type="match status" value="1"/>
</dbReference>
<dbReference type="PROSITE" id="PS50173">
    <property type="entry name" value="UMUC"/>
    <property type="match status" value="1"/>
</dbReference>
<proteinExistence type="inferred from homology"/>
<dbReference type="InterPro" id="IPR025188">
    <property type="entry name" value="DUF4113"/>
</dbReference>
<dbReference type="GO" id="GO:0006281">
    <property type="term" value="P:DNA repair"/>
    <property type="evidence" value="ECO:0007669"/>
    <property type="project" value="UniProtKB-KW"/>
</dbReference>
<evidence type="ECO:0000313" key="7">
    <source>
        <dbReference type="EMBL" id="TDR06743.1"/>
    </source>
</evidence>
<dbReference type="OrthoDB" id="9808813at2"/>
<dbReference type="RefSeq" id="WP_133564022.1">
    <property type="nucleotide sequence ID" value="NZ_SNZA01000005.1"/>
</dbReference>
<evidence type="ECO:0000313" key="8">
    <source>
        <dbReference type="Proteomes" id="UP000295729"/>
    </source>
</evidence>
<dbReference type="Gene3D" id="3.30.1490.100">
    <property type="entry name" value="DNA polymerase, Y-family, little finger domain"/>
    <property type="match status" value="1"/>
</dbReference>
<dbReference type="Proteomes" id="UP000295729">
    <property type="component" value="Unassembled WGS sequence"/>
</dbReference>
<dbReference type="GO" id="GO:0009432">
    <property type="term" value="P:SOS response"/>
    <property type="evidence" value="ECO:0007669"/>
    <property type="project" value="UniProtKB-KW"/>
</dbReference>
<comment type="similarity">
    <text evidence="1">Belongs to the DNA polymerase type-Y family.</text>
</comment>
<feature type="domain" description="UmuC" evidence="6">
    <location>
        <begin position="5"/>
        <end position="187"/>
    </location>
</feature>
<evidence type="ECO:0000256" key="2">
    <source>
        <dbReference type="ARBA" id="ARBA00022763"/>
    </source>
</evidence>
<keyword evidence="8" id="KW-1185">Reference proteome</keyword>
<organism evidence="7 8">
    <name type="scientific">Marinomonas communis</name>
    <dbReference type="NCBI Taxonomy" id="28254"/>
    <lineage>
        <taxon>Bacteria</taxon>
        <taxon>Pseudomonadati</taxon>
        <taxon>Pseudomonadota</taxon>
        <taxon>Gammaproteobacteria</taxon>
        <taxon>Oceanospirillales</taxon>
        <taxon>Oceanospirillaceae</taxon>
        <taxon>Marinomonas</taxon>
    </lineage>
</organism>
<keyword evidence="4" id="KW-0234">DNA repair</keyword>
<dbReference type="Pfam" id="PF11799">
    <property type="entry name" value="IMS_C"/>
    <property type="match status" value="1"/>
</dbReference>
<reference evidence="7 8" key="1">
    <citation type="submission" date="2019-03" db="EMBL/GenBank/DDBJ databases">
        <title>Genomic Encyclopedia of Type Strains, Phase IV (KMG-IV): sequencing the most valuable type-strain genomes for metagenomic binning, comparative biology and taxonomic classification.</title>
        <authorList>
            <person name="Goeker M."/>
        </authorList>
    </citation>
    <scope>NUCLEOTIDE SEQUENCE [LARGE SCALE GENOMIC DNA]</scope>
    <source>
        <strain evidence="7 8">DSM 5604</strain>
    </source>
</reference>
<protein>
    <submittedName>
        <fullName evidence="7">DNA polymerase V</fullName>
    </submittedName>
</protein>
<name>A0A4R6X475_9GAMM</name>
<dbReference type="InterPro" id="IPR043502">
    <property type="entry name" value="DNA/RNA_pol_sf"/>
</dbReference>
<dbReference type="NCBIfam" id="NF002955">
    <property type="entry name" value="PRK03609.1"/>
    <property type="match status" value="1"/>
</dbReference>
<dbReference type="PANTHER" id="PTHR11076">
    <property type="entry name" value="DNA REPAIR POLYMERASE UMUC / TRANSFERASE FAMILY MEMBER"/>
    <property type="match status" value="1"/>
</dbReference>
<dbReference type="InterPro" id="IPR001126">
    <property type="entry name" value="UmuC"/>
</dbReference>
<evidence type="ECO:0000256" key="4">
    <source>
        <dbReference type="ARBA" id="ARBA00023204"/>
    </source>
</evidence>
<dbReference type="Gene3D" id="1.10.150.20">
    <property type="entry name" value="5' to 3' exonuclease, C-terminal subdomain"/>
    <property type="match status" value="1"/>
</dbReference>
<dbReference type="Gene3D" id="3.40.1170.60">
    <property type="match status" value="1"/>
</dbReference>
<dbReference type="InterPro" id="IPR036775">
    <property type="entry name" value="DNA_pol_Y-fam_lit_finger_sf"/>
</dbReference>
<dbReference type="AlphaFoldDB" id="A0A4R6X475"/>
<dbReference type="Gene3D" id="3.30.70.270">
    <property type="match status" value="1"/>
</dbReference>
<accession>A0A4R6X475</accession>
<dbReference type="EMBL" id="SNZA01000005">
    <property type="protein sequence ID" value="TDR06743.1"/>
    <property type="molecule type" value="Genomic_DNA"/>
</dbReference>
<dbReference type="PANTHER" id="PTHR11076:SF34">
    <property type="entry name" value="PROTEIN UMUC"/>
    <property type="match status" value="1"/>
</dbReference>
<keyword evidence="3" id="KW-0741">SOS mutagenesis</keyword>
<dbReference type="GO" id="GO:0042276">
    <property type="term" value="P:error-prone translesion synthesis"/>
    <property type="evidence" value="ECO:0007669"/>
    <property type="project" value="TreeGrafter"/>
</dbReference>
<dbReference type="CDD" id="cd01700">
    <property type="entry name" value="PolY_Pol_V_umuC"/>
    <property type="match status" value="1"/>
</dbReference>
<dbReference type="GO" id="GO:0005829">
    <property type="term" value="C:cytosol"/>
    <property type="evidence" value="ECO:0007669"/>
    <property type="project" value="TreeGrafter"/>
</dbReference>
<comment type="caution">
    <text evidence="7">The sequence shown here is derived from an EMBL/GenBank/DDBJ whole genome shotgun (WGS) entry which is preliminary data.</text>
</comment>
<sequence>MDKVFALVDCNNFYASCEKLFRPDLKHTPVVVLSNNDGCVVARSREVKALGLKMGAPVFQVRDLIEQHNIACFSSNYALYADMSNRVMTVLEQEAPQVEIYSIDEAFLDLTGIDAVYDMACQIKAKVDQYTGIRVGVGIAPTKTLAKLANHAAKVYPATGGVVDLTERERQRRLMALVEIGEVWGVGRRLSKHLQARGLHTALDLADADPKMIRREFSVVLERTVRELNGISCLELESMAPTKQQIVCSRSFGERITQKNELKEALAKYVARAAEKLRQEACLAQVLQVFIRTGVFNPNERHYSNSASVKLSAPCDDTRAFLAAMEPLFESIYRPGFRYAKAGVMLTDFYQPNTYQTDLFYPEEDRERSKNLMGVLDKINRQGRGHLFFAAQGVTPQWSMKREFLSPAYTTNWNSLPKVY</sequence>
<evidence type="ECO:0000256" key="3">
    <source>
        <dbReference type="ARBA" id="ARBA00023199"/>
    </source>
</evidence>
<keyword evidence="2" id="KW-0227">DNA damage</keyword>
<dbReference type="InterPro" id="IPR043128">
    <property type="entry name" value="Rev_trsase/Diguanyl_cyclase"/>
</dbReference>
<evidence type="ECO:0000256" key="5">
    <source>
        <dbReference type="ARBA" id="ARBA00023236"/>
    </source>
</evidence>
<evidence type="ECO:0000256" key="1">
    <source>
        <dbReference type="ARBA" id="ARBA00010945"/>
    </source>
</evidence>